<name>W7CTC5_9LIST</name>
<organism evidence="1 2">
    <name type="scientific">Brochothrix campestris FSL F6-1037</name>
    <dbReference type="NCBI Taxonomy" id="1265861"/>
    <lineage>
        <taxon>Bacteria</taxon>
        <taxon>Bacillati</taxon>
        <taxon>Bacillota</taxon>
        <taxon>Bacilli</taxon>
        <taxon>Bacillales</taxon>
        <taxon>Listeriaceae</taxon>
        <taxon>Brochothrix</taxon>
    </lineage>
</organism>
<comment type="caution">
    <text evidence="1">The sequence shown here is derived from an EMBL/GenBank/DDBJ whole genome shotgun (WGS) entry which is preliminary data.</text>
</comment>
<protein>
    <submittedName>
        <fullName evidence="1">Serine/threonine-protein kinase RsbT</fullName>
    </submittedName>
</protein>
<accession>W7CTC5</accession>
<dbReference type="Proteomes" id="UP000019243">
    <property type="component" value="Unassembled WGS sequence"/>
</dbReference>
<evidence type="ECO:0000313" key="2">
    <source>
        <dbReference type="Proteomes" id="UP000019243"/>
    </source>
</evidence>
<proteinExistence type="predicted"/>
<reference evidence="1 2" key="1">
    <citation type="submission" date="2012-12" db="EMBL/GenBank/DDBJ databases">
        <title>Novel taxa of Listeriaceae from agricultural environments in the United States.</title>
        <authorList>
            <person name="den Bakker H.C."/>
            <person name="Allred A."/>
            <person name="Warchocki S."/>
            <person name="Wright E.M."/>
            <person name="Burrell A."/>
            <person name="Nightingale K.K."/>
            <person name="Kephart D."/>
            <person name="Wiedmann M."/>
        </authorList>
    </citation>
    <scope>NUCLEOTIDE SEQUENCE [LARGE SCALE GENOMIC DNA]</scope>
    <source>
        <strain evidence="1 2">FSL F6-1037</strain>
    </source>
</reference>
<dbReference type="AlphaFoldDB" id="W7CTC5"/>
<dbReference type="EMBL" id="AODH01000021">
    <property type="protein sequence ID" value="EUJ40162.1"/>
    <property type="molecule type" value="Genomic_DNA"/>
</dbReference>
<dbReference type="GO" id="GO:0016301">
    <property type="term" value="F:kinase activity"/>
    <property type="evidence" value="ECO:0007669"/>
    <property type="project" value="UniProtKB-KW"/>
</dbReference>
<gene>
    <name evidence="1" type="ORF">BCAMP_05711</name>
</gene>
<dbReference type="STRING" id="1265861.BCAMP_05711"/>
<keyword evidence="1" id="KW-0808">Transferase</keyword>
<evidence type="ECO:0000313" key="1">
    <source>
        <dbReference type="EMBL" id="EUJ40162.1"/>
    </source>
</evidence>
<keyword evidence="2" id="KW-1185">Reference proteome</keyword>
<keyword evidence="1" id="KW-0418">Kinase</keyword>
<sequence length="140" mass="15889">MRIKENYEINSEWDIVDARRYTKKVCIKLGFDFITQAYIVNFISELCQNMYTVAQSGILSVEAIIEETRRGIAIKAVDNGPGIAKMTDFLLENNINEDSSDSRLNVIGMRRWFDEFAIASVEAGVKGLEITVIKWLTTGE</sequence>